<organism evidence="1 2">
    <name type="scientific">Scortum barcoo</name>
    <name type="common">barcoo grunter</name>
    <dbReference type="NCBI Taxonomy" id="214431"/>
    <lineage>
        <taxon>Eukaryota</taxon>
        <taxon>Metazoa</taxon>
        <taxon>Chordata</taxon>
        <taxon>Craniata</taxon>
        <taxon>Vertebrata</taxon>
        <taxon>Euteleostomi</taxon>
        <taxon>Actinopterygii</taxon>
        <taxon>Neopterygii</taxon>
        <taxon>Teleostei</taxon>
        <taxon>Neoteleostei</taxon>
        <taxon>Acanthomorphata</taxon>
        <taxon>Eupercaria</taxon>
        <taxon>Centrarchiformes</taxon>
        <taxon>Terapontoidei</taxon>
        <taxon>Terapontidae</taxon>
        <taxon>Scortum</taxon>
    </lineage>
</organism>
<name>A0ACB8VJA4_9TELE</name>
<dbReference type="EMBL" id="CM041550">
    <property type="protein sequence ID" value="KAI3355668.1"/>
    <property type="molecule type" value="Genomic_DNA"/>
</dbReference>
<dbReference type="Proteomes" id="UP000831701">
    <property type="component" value="Chromosome 20"/>
</dbReference>
<accession>A0ACB8VJA4</accession>
<comment type="caution">
    <text evidence="1">The sequence shown here is derived from an EMBL/GenBank/DDBJ whole genome shotgun (WGS) entry which is preliminary data.</text>
</comment>
<evidence type="ECO:0000313" key="2">
    <source>
        <dbReference type="Proteomes" id="UP000831701"/>
    </source>
</evidence>
<evidence type="ECO:0000313" key="1">
    <source>
        <dbReference type="EMBL" id="KAI3355668.1"/>
    </source>
</evidence>
<protein>
    <submittedName>
        <fullName evidence="1">Uncharacterized protein</fullName>
    </submittedName>
</protein>
<reference evidence="1" key="1">
    <citation type="submission" date="2022-04" db="EMBL/GenBank/DDBJ databases">
        <title>Jade perch genome.</title>
        <authorList>
            <person name="Chao B."/>
        </authorList>
    </citation>
    <scope>NUCLEOTIDE SEQUENCE</scope>
    <source>
        <strain evidence="1">CB-2022</strain>
    </source>
</reference>
<gene>
    <name evidence="1" type="ORF">L3Q82_004260</name>
</gene>
<sequence length="139" mass="15224">MRNDVKEYVAAYTNCAPNKTSQHKMGLLETLPVPSHPCSYISLNFFTDLPASRGNTTVLTVVDRLMKMAHFIALPKLPSAKETVELCYTMLSVFTVSLETLNGGERSSHASGKISAVSSVNLSANLLATTPYPMDRQRD</sequence>
<keyword evidence="2" id="KW-1185">Reference proteome</keyword>
<proteinExistence type="predicted"/>